<evidence type="ECO:0000313" key="1">
    <source>
        <dbReference type="EMBL" id="RLL12437.1"/>
    </source>
</evidence>
<sequence length="70" mass="7810">MDLRNGRITIGEILANPNARAVIQRAYPKVLASPMAARFRGMQLGTAMQYAGRFVPRAQLDRVVARLKEL</sequence>
<dbReference type="RefSeq" id="WP_121586508.1">
    <property type="nucleotide sequence ID" value="NZ_RCHT01000006.1"/>
</dbReference>
<name>A0A498CZM1_9FIRM</name>
<comment type="caution">
    <text evidence="1">The sequence shown here is derived from an EMBL/GenBank/DDBJ whole genome shotgun (WGS) entry which is preliminary data.</text>
</comment>
<gene>
    <name evidence="1" type="ORF">D4A47_05545</name>
</gene>
<dbReference type="EMBL" id="RCHT01000006">
    <property type="protein sequence ID" value="RLL12437.1"/>
    <property type="molecule type" value="Genomic_DNA"/>
</dbReference>
<reference evidence="1 2" key="1">
    <citation type="submission" date="2018-10" db="EMBL/GenBank/DDBJ databases">
        <title>Anaerotruncus faecis sp. nov., isolated from human feces.</title>
        <authorList>
            <person name="Wang Y.-J."/>
        </authorList>
    </citation>
    <scope>NUCLEOTIDE SEQUENCE [LARGE SCALE GENOMIC DNA]</scope>
    <source>
        <strain evidence="1 2">22A2-44</strain>
    </source>
</reference>
<proteinExistence type="predicted"/>
<dbReference type="Proteomes" id="UP000276301">
    <property type="component" value="Unassembled WGS sequence"/>
</dbReference>
<dbReference type="AlphaFoldDB" id="A0A498CZM1"/>
<protein>
    <recommendedName>
        <fullName evidence="3">DUF1858 domain-containing protein</fullName>
    </recommendedName>
</protein>
<evidence type="ECO:0008006" key="3">
    <source>
        <dbReference type="Google" id="ProtNLM"/>
    </source>
</evidence>
<accession>A0A498CZM1</accession>
<evidence type="ECO:0000313" key="2">
    <source>
        <dbReference type="Proteomes" id="UP000276301"/>
    </source>
</evidence>
<keyword evidence="2" id="KW-1185">Reference proteome</keyword>
<organism evidence="1 2">
    <name type="scientific">Anaerotruncus massiliensis</name>
    <name type="common">ex Liu et al. 2021</name>
    <dbReference type="NCBI Taxonomy" id="2321404"/>
    <lineage>
        <taxon>Bacteria</taxon>
        <taxon>Bacillati</taxon>
        <taxon>Bacillota</taxon>
        <taxon>Clostridia</taxon>
        <taxon>Eubacteriales</taxon>
        <taxon>Oscillospiraceae</taxon>
        <taxon>Anaerotruncus</taxon>
    </lineage>
</organism>